<gene>
    <name evidence="2" type="ORF">OIU84_001244</name>
</gene>
<dbReference type="PANTHER" id="PTHR47186">
    <property type="entry name" value="LEUCINE-RICH REPEAT-CONTAINING PROTEIN 57"/>
    <property type="match status" value="1"/>
</dbReference>
<dbReference type="AlphaFoldDB" id="A0AAD6P6L4"/>
<dbReference type="Pfam" id="PF25019">
    <property type="entry name" value="LRR_R13L1-DRL21"/>
    <property type="match status" value="3"/>
</dbReference>
<evidence type="ECO:0000259" key="1">
    <source>
        <dbReference type="Pfam" id="PF25019"/>
    </source>
</evidence>
<protein>
    <recommendedName>
        <fullName evidence="1">R13L1/DRL21-like LRR repeat region domain-containing protein</fullName>
    </recommendedName>
</protein>
<dbReference type="Proteomes" id="UP001162972">
    <property type="component" value="Chromosome 12"/>
</dbReference>
<dbReference type="SUPFAM" id="SSF52058">
    <property type="entry name" value="L domain-like"/>
    <property type="match status" value="1"/>
</dbReference>
<feature type="domain" description="R13L1/DRL21-like LRR repeat region" evidence="1">
    <location>
        <begin position="67"/>
        <end position="182"/>
    </location>
</feature>
<dbReference type="InterPro" id="IPR056789">
    <property type="entry name" value="LRR_R13L1-DRL21"/>
</dbReference>
<evidence type="ECO:0000313" key="2">
    <source>
        <dbReference type="EMBL" id="KAJ6417823.1"/>
    </source>
</evidence>
<reference evidence="2 3" key="1">
    <citation type="journal article" date="2023" name="Int. J. Mol. Sci.">
        <title>De Novo Assembly and Annotation of 11 Diverse Shrub Willow (Salix) Genomes Reveals Novel Gene Organization in Sex-Linked Regions.</title>
        <authorList>
            <person name="Hyden B."/>
            <person name="Feng K."/>
            <person name="Yates T.B."/>
            <person name="Jawdy S."/>
            <person name="Cereghino C."/>
            <person name="Smart L.B."/>
            <person name="Muchero W."/>
        </authorList>
    </citation>
    <scope>NUCLEOTIDE SEQUENCE [LARGE SCALE GENOMIC DNA]</scope>
    <source>
        <tissue evidence="2">Shoot tip</tissue>
    </source>
</reference>
<evidence type="ECO:0000313" key="3">
    <source>
        <dbReference type="Proteomes" id="UP001162972"/>
    </source>
</evidence>
<dbReference type="Gene3D" id="3.80.10.10">
    <property type="entry name" value="Ribonuclease Inhibitor"/>
    <property type="match status" value="2"/>
</dbReference>
<dbReference type="PANTHER" id="PTHR47186:SF3">
    <property type="entry name" value="OS09G0267800 PROTEIN"/>
    <property type="match status" value="1"/>
</dbReference>
<proteinExistence type="predicted"/>
<sequence length="335" mass="37673">MPQLQQLRIFGCPLLRALPDFVLAASLRDLKLKECENLEVLPPLGRLPNLETLVLAGMGVRRLDAGFLGIEEVENANINEGEIARVTAFPKLKRLEIQYLEELEKWDGIEKRVGEEDAPATSICIMPQLRELTICSCSLLRALPDYVLAASLQELELTECGNLEVLPPLGRLPNLESLKLRGVGVRRLDAGFLGIEEVENANINEGEIARVNAFPKLRRLVISFLFKLKEWDGIEKRVGEEDATTTSICIMPQLRELTICSCSLLRALPDYVLAASLQELELAECRNLEVLPPLGRLPNLESLELRGKSGMELKREWEKRMPPQLQYALCHNFKT</sequence>
<dbReference type="InterPro" id="IPR032675">
    <property type="entry name" value="LRR_dom_sf"/>
</dbReference>
<dbReference type="EMBL" id="JAPFFJ010000010">
    <property type="protein sequence ID" value="KAJ6417823.1"/>
    <property type="molecule type" value="Genomic_DNA"/>
</dbReference>
<keyword evidence="3" id="KW-1185">Reference proteome</keyword>
<name>A0AAD6P6L4_9ROSI</name>
<accession>A0AAD6P6L4</accession>
<organism evidence="2 3">
    <name type="scientific">Salix udensis</name>
    <dbReference type="NCBI Taxonomy" id="889485"/>
    <lineage>
        <taxon>Eukaryota</taxon>
        <taxon>Viridiplantae</taxon>
        <taxon>Streptophyta</taxon>
        <taxon>Embryophyta</taxon>
        <taxon>Tracheophyta</taxon>
        <taxon>Spermatophyta</taxon>
        <taxon>Magnoliopsida</taxon>
        <taxon>eudicotyledons</taxon>
        <taxon>Gunneridae</taxon>
        <taxon>Pentapetalae</taxon>
        <taxon>rosids</taxon>
        <taxon>fabids</taxon>
        <taxon>Malpighiales</taxon>
        <taxon>Salicaceae</taxon>
        <taxon>Saliceae</taxon>
        <taxon>Salix</taxon>
    </lineage>
</organism>
<feature type="domain" description="R13L1/DRL21-like LRR repeat region" evidence="1">
    <location>
        <begin position="192"/>
        <end position="306"/>
    </location>
</feature>
<feature type="domain" description="R13L1/DRL21-like LRR repeat region" evidence="1">
    <location>
        <begin position="2"/>
        <end position="58"/>
    </location>
</feature>
<comment type="caution">
    <text evidence="2">The sequence shown here is derived from an EMBL/GenBank/DDBJ whole genome shotgun (WGS) entry which is preliminary data.</text>
</comment>